<dbReference type="EMBL" id="JABCLB010000724">
    <property type="protein sequence ID" value="NMU82433.1"/>
    <property type="molecule type" value="Genomic_DNA"/>
</dbReference>
<name>A0A7Y0XB85_VIBPH</name>
<dbReference type="AlphaFoldDB" id="A0A7Y0XB85"/>
<comment type="caution">
    <text evidence="1">The sequence shown here is derived from an EMBL/GenBank/DDBJ whole genome shotgun (WGS) entry which is preliminary data.</text>
</comment>
<feature type="non-terminal residue" evidence="1">
    <location>
        <position position="88"/>
    </location>
</feature>
<dbReference type="Proteomes" id="UP000518904">
    <property type="component" value="Unassembled WGS sequence"/>
</dbReference>
<evidence type="ECO:0000313" key="2">
    <source>
        <dbReference type="Proteomes" id="UP000518904"/>
    </source>
</evidence>
<organism evidence="1 2">
    <name type="scientific">Vibrio parahaemolyticus</name>
    <dbReference type="NCBI Taxonomy" id="670"/>
    <lineage>
        <taxon>Bacteria</taxon>
        <taxon>Pseudomonadati</taxon>
        <taxon>Pseudomonadota</taxon>
        <taxon>Gammaproteobacteria</taxon>
        <taxon>Vibrionales</taxon>
        <taxon>Vibrionaceae</taxon>
        <taxon>Vibrio</taxon>
    </lineage>
</organism>
<reference evidence="1 2" key="1">
    <citation type="submission" date="2020-04" db="EMBL/GenBank/DDBJ databases">
        <title>Whole-genome sequencing of Vibrio spp. from China reveals different genetic environments of blaCTX-M-14 among diverse lineages.</title>
        <authorList>
            <person name="Zheng Z."/>
            <person name="Ye L."/>
            <person name="Chen S."/>
        </authorList>
    </citation>
    <scope>NUCLEOTIDE SEQUENCE [LARGE SCALE GENOMIC DNA]</scope>
    <source>
        <strain evidence="1 2">Vb0551</strain>
    </source>
</reference>
<feature type="non-terminal residue" evidence="1">
    <location>
        <position position="1"/>
    </location>
</feature>
<evidence type="ECO:0000313" key="1">
    <source>
        <dbReference type="EMBL" id="NMU82433.1"/>
    </source>
</evidence>
<accession>A0A7Y0XB85</accession>
<gene>
    <name evidence="1" type="ORF">HKB16_06005</name>
</gene>
<proteinExistence type="predicted"/>
<sequence length="88" mass="9490">EPVIDAQDNYGVRSEGDEDTRFDIDWKPTLVQSPDTDEFFSDVTISGFPPGSTVYVDGVAQTLVSGTLTLSPQAGESEQDFSAKISQS</sequence>
<protein>
    <submittedName>
        <fullName evidence="1">Uncharacterized protein</fullName>
    </submittedName>
</protein>